<comment type="caution">
    <text evidence="1">The sequence shown here is derived from an EMBL/GenBank/DDBJ whole genome shotgun (WGS) entry which is preliminary data.</text>
</comment>
<accession>A0ACB7TCR6</accession>
<dbReference type="EMBL" id="CM023481">
    <property type="protein sequence ID" value="KAH6943819.1"/>
    <property type="molecule type" value="Genomic_DNA"/>
</dbReference>
<gene>
    <name evidence="1" type="ORF">HPB50_000085</name>
</gene>
<proteinExistence type="predicted"/>
<sequence length="197" mass="21287">MKNKHSKKSLKSRKGIAKGRRAVSCHRTYQCSECPEAFVREDSLRSHCRLHRKGILPPAESPQASEEVARVTSESLDTAVEGSTTVQPSIKDNKQQDLDPACLVPATSTATFTVCTASEQGQPLCQPQVDAMGTSQVLECLVQDPVTMEFLADKHLLLLPPGQDSTSASATNLFLLDSTLQPAFWASPPVATLENPA</sequence>
<evidence type="ECO:0000313" key="1">
    <source>
        <dbReference type="EMBL" id="KAH6943819.1"/>
    </source>
</evidence>
<protein>
    <submittedName>
        <fullName evidence="1">Uncharacterized protein</fullName>
    </submittedName>
</protein>
<keyword evidence="2" id="KW-1185">Reference proteome</keyword>
<evidence type="ECO:0000313" key="2">
    <source>
        <dbReference type="Proteomes" id="UP000821845"/>
    </source>
</evidence>
<organism evidence="1 2">
    <name type="scientific">Hyalomma asiaticum</name>
    <name type="common">Tick</name>
    <dbReference type="NCBI Taxonomy" id="266040"/>
    <lineage>
        <taxon>Eukaryota</taxon>
        <taxon>Metazoa</taxon>
        <taxon>Ecdysozoa</taxon>
        <taxon>Arthropoda</taxon>
        <taxon>Chelicerata</taxon>
        <taxon>Arachnida</taxon>
        <taxon>Acari</taxon>
        <taxon>Parasitiformes</taxon>
        <taxon>Ixodida</taxon>
        <taxon>Ixodoidea</taxon>
        <taxon>Ixodidae</taxon>
        <taxon>Hyalomminae</taxon>
        <taxon>Hyalomma</taxon>
    </lineage>
</organism>
<name>A0ACB7TCR6_HYAAI</name>
<dbReference type="Proteomes" id="UP000821845">
    <property type="component" value="Chromosome 1"/>
</dbReference>
<reference evidence="1" key="1">
    <citation type="submission" date="2020-05" db="EMBL/GenBank/DDBJ databases">
        <title>Large-scale comparative analyses of tick genomes elucidate their genetic diversity and vector capacities.</title>
        <authorList>
            <person name="Jia N."/>
            <person name="Wang J."/>
            <person name="Shi W."/>
            <person name="Du L."/>
            <person name="Sun Y."/>
            <person name="Zhan W."/>
            <person name="Jiang J."/>
            <person name="Wang Q."/>
            <person name="Zhang B."/>
            <person name="Ji P."/>
            <person name="Sakyi L.B."/>
            <person name="Cui X."/>
            <person name="Yuan T."/>
            <person name="Jiang B."/>
            <person name="Yang W."/>
            <person name="Lam T.T.-Y."/>
            <person name="Chang Q."/>
            <person name="Ding S."/>
            <person name="Wang X."/>
            <person name="Zhu J."/>
            <person name="Ruan X."/>
            <person name="Zhao L."/>
            <person name="Wei J."/>
            <person name="Que T."/>
            <person name="Du C."/>
            <person name="Cheng J."/>
            <person name="Dai P."/>
            <person name="Han X."/>
            <person name="Huang E."/>
            <person name="Gao Y."/>
            <person name="Liu J."/>
            <person name="Shao H."/>
            <person name="Ye R."/>
            <person name="Li L."/>
            <person name="Wei W."/>
            <person name="Wang X."/>
            <person name="Wang C."/>
            <person name="Yang T."/>
            <person name="Huo Q."/>
            <person name="Li W."/>
            <person name="Guo W."/>
            <person name="Chen H."/>
            <person name="Zhou L."/>
            <person name="Ni X."/>
            <person name="Tian J."/>
            <person name="Zhou Y."/>
            <person name="Sheng Y."/>
            <person name="Liu T."/>
            <person name="Pan Y."/>
            <person name="Xia L."/>
            <person name="Li J."/>
            <person name="Zhao F."/>
            <person name="Cao W."/>
        </authorList>
    </citation>
    <scope>NUCLEOTIDE SEQUENCE</scope>
    <source>
        <strain evidence="1">Hyas-2018</strain>
    </source>
</reference>